<dbReference type="Proteomes" id="UP000694865">
    <property type="component" value="Unplaced"/>
</dbReference>
<dbReference type="Pfam" id="PF00083">
    <property type="entry name" value="Sugar_tr"/>
    <property type="match status" value="1"/>
</dbReference>
<dbReference type="SUPFAM" id="SSF103473">
    <property type="entry name" value="MFS general substrate transporter"/>
    <property type="match status" value="2"/>
</dbReference>
<dbReference type="PANTHER" id="PTHR23511">
    <property type="entry name" value="SYNAPTIC VESICLE GLYCOPROTEIN 2"/>
    <property type="match status" value="1"/>
</dbReference>
<dbReference type="Gene3D" id="1.20.1250.20">
    <property type="entry name" value="MFS general substrate transporter like domains"/>
    <property type="match status" value="2"/>
</dbReference>
<dbReference type="InterPro" id="IPR036259">
    <property type="entry name" value="MFS_trans_sf"/>
</dbReference>
<feature type="transmembrane region" description="Helical" evidence="8">
    <location>
        <begin position="345"/>
        <end position="364"/>
    </location>
</feature>
<feature type="transmembrane region" description="Helical" evidence="8">
    <location>
        <begin position="617"/>
        <end position="634"/>
    </location>
</feature>
<feature type="domain" description="Major facilitator superfamily (MFS) profile" evidence="9">
    <location>
        <begin position="96"/>
        <end position="639"/>
    </location>
</feature>
<feature type="region of interest" description="Disordered" evidence="7">
    <location>
        <begin position="1"/>
        <end position="62"/>
    </location>
</feature>
<keyword evidence="10" id="KW-1185">Reference proteome</keyword>
<feature type="transmembrane region" description="Helical" evidence="8">
    <location>
        <begin position="133"/>
        <end position="150"/>
    </location>
</feature>
<sequence length="643" mass="71905">MSDRDSPEEMRLVNSKSPVSSYTINGEDDDSEVEVDLSEIMAERQKRRENRKTPRQNAKTKKAEKLKDLYEDELNLANAYESTLSEAGFGRYQIQVFFVVGLGIMADGVEVFLMGYVLSSADRELCLNDWKKGWLSGMVFVGMMIGALLWGNISDRIGRRTTLIICLTMNAIFGLCSAFVKTFVQFLICRLGAGIGIGGSIPVTFSYYGEFVPKETRGGHVSWLQMFYVIGGLFASGMGLAILPTNVLTFITISTMTTESYYEDRFSTWRIFILVCAIPCILTVILLLGFMSESPRFLVRVTDIYKYTNKVTAGESAMNSKVVLTSCGKCCEIFDSLIGIFQQPLVVITFVLLVCWFATSYGVYGLTLWFPEYIKRLQIDEYFRNTETFDDSTFASTAFTDDITNREFNNVTFQDVKFENLHMENVNFHGSEFIKVLFQDVTSAGTYFYNCDFYSTTFNNTNFYDNRFIKATMNQTVFINTRGGCELDFSLSYNASRVYLEILIATLGGIPGVVISALLMDKMGPKIIYMSSACCSAVSVFFIWLINTEISAAVMLAIVQCFGQAQWNALDVFSITLYPTDKRTTAFGFLSSIARIGGVLGNVTFGRYIGVNKAIPILLAAVIFFLSSGISLILPNNKGVVLM</sequence>
<evidence type="ECO:0000313" key="11">
    <source>
        <dbReference type="RefSeq" id="XP_002740892.1"/>
    </source>
</evidence>
<gene>
    <name evidence="11" type="primary">LOC100378786</name>
</gene>
<feature type="compositionally biased region" description="Basic and acidic residues" evidence="7">
    <location>
        <begin position="1"/>
        <end position="11"/>
    </location>
</feature>
<evidence type="ECO:0000256" key="3">
    <source>
        <dbReference type="ARBA" id="ARBA00022448"/>
    </source>
</evidence>
<dbReference type="RefSeq" id="XP_002740892.1">
    <property type="nucleotide sequence ID" value="XM_002740846.2"/>
</dbReference>
<dbReference type="GeneID" id="100378786"/>
<evidence type="ECO:0000256" key="8">
    <source>
        <dbReference type="SAM" id="Phobius"/>
    </source>
</evidence>
<keyword evidence="4 8" id="KW-0812">Transmembrane</keyword>
<evidence type="ECO:0000256" key="2">
    <source>
        <dbReference type="ARBA" id="ARBA00008335"/>
    </source>
</evidence>
<feature type="transmembrane region" description="Helical" evidence="8">
    <location>
        <begin position="226"/>
        <end position="251"/>
    </location>
</feature>
<dbReference type="InterPro" id="IPR005828">
    <property type="entry name" value="MFS_sugar_transport-like"/>
</dbReference>
<dbReference type="InterPro" id="IPR055415">
    <property type="entry name" value="LD_SV2"/>
</dbReference>
<feature type="transmembrane region" description="Helical" evidence="8">
    <location>
        <begin position="498"/>
        <end position="520"/>
    </location>
</feature>
<feature type="compositionally biased region" description="Basic residues" evidence="7">
    <location>
        <begin position="47"/>
        <end position="60"/>
    </location>
</feature>
<feature type="transmembrane region" description="Helical" evidence="8">
    <location>
        <begin position="586"/>
        <end position="605"/>
    </location>
</feature>
<keyword evidence="6 8" id="KW-0472">Membrane</keyword>
<dbReference type="PROSITE" id="PS50850">
    <property type="entry name" value="MFS"/>
    <property type="match status" value="1"/>
</dbReference>
<evidence type="ECO:0000256" key="6">
    <source>
        <dbReference type="ARBA" id="ARBA00023136"/>
    </source>
</evidence>
<name>A0ABM0GZK0_SACKO</name>
<evidence type="ECO:0000259" key="9">
    <source>
        <dbReference type="PROSITE" id="PS50850"/>
    </source>
</evidence>
<feature type="transmembrane region" description="Helical" evidence="8">
    <location>
        <begin position="96"/>
        <end position="118"/>
    </location>
</feature>
<dbReference type="Pfam" id="PF23894">
    <property type="entry name" value="LD_SV2"/>
    <property type="match status" value="1"/>
</dbReference>
<comment type="subcellular location">
    <subcellularLocation>
        <location evidence="1">Membrane</location>
        <topology evidence="1">Multi-pass membrane protein</topology>
    </subcellularLocation>
</comment>
<dbReference type="PANTHER" id="PTHR23511:SF42">
    <property type="entry name" value="SYNAPTIC VESICLE GLYCOPROTEIN 2C-LIKE"/>
    <property type="match status" value="1"/>
</dbReference>
<evidence type="ECO:0000256" key="1">
    <source>
        <dbReference type="ARBA" id="ARBA00004141"/>
    </source>
</evidence>
<feature type="transmembrane region" description="Helical" evidence="8">
    <location>
        <begin position="271"/>
        <end position="290"/>
    </location>
</feature>
<feature type="compositionally biased region" description="Polar residues" evidence="7">
    <location>
        <begin position="14"/>
        <end position="24"/>
    </location>
</feature>
<feature type="compositionally biased region" description="Acidic residues" evidence="7">
    <location>
        <begin position="26"/>
        <end position="37"/>
    </location>
</feature>
<dbReference type="Gene3D" id="2.160.20.80">
    <property type="entry name" value="E3 ubiquitin-protein ligase SopA"/>
    <property type="match status" value="1"/>
</dbReference>
<protein>
    <submittedName>
        <fullName evidence="11">Synaptic vesicle glycoprotein 2C-like</fullName>
    </submittedName>
</protein>
<proteinExistence type="inferred from homology"/>
<evidence type="ECO:0000256" key="5">
    <source>
        <dbReference type="ARBA" id="ARBA00022989"/>
    </source>
</evidence>
<accession>A0ABM0GZK0</accession>
<evidence type="ECO:0000313" key="10">
    <source>
        <dbReference type="Proteomes" id="UP000694865"/>
    </source>
</evidence>
<keyword evidence="3" id="KW-0813">Transport</keyword>
<dbReference type="InterPro" id="IPR020846">
    <property type="entry name" value="MFS_dom"/>
</dbReference>
<organism evidence="10 11">
    <name type="scientific">Saccoglossus kowalevskii</name>
    <name type="common">Acorn worm</name>
    <dbReference type="NCBI Taxonomy" id="10224"/>
    <lineage>
        <taxon>Eukaryota</taxon>
        <taxon>Metazoa</taxon>
        <taxon>Hemichordata</taxon>
        <taxon>Enteropneusta</taxon>
        <taxon>Harrimaniidae</taxon>
        <taxon>Saccoglossus</taxon>
    </lineage>
</organism>
<evidence type="ECO:0000256" key="7">
    <source>
        <dbReference type="SAM" id="MobiDB-lite"/>
    </source>
</evidence>
<keyword evidence="5 8" id="KW-1133">Transmembrane helix</keyword>
<reference evidence="11" key="1">
    <citation type="submission" date="2025-08" db="UniProtKB">
        <authorList>
            <consortium name="RefSeq"/>
        </authorList>
    </citation>
    <scope>IDENTIFICATION</scope>
    <source>
        <tissue evidence="11">Testes</tissue>
    </source>
</reference>
<feature type="transmembrane region" description="Helical" evidence="8">
    <location>
        <begin position="186"/>
        <end position="205"/>
    </location>
</feature>
<evidence type="ECO:0000256" key="4">
    <source>
        <dbReference type="ARBA" id="ARBA00022692"/>
    </source>
</evidence>
<dbReference type="SUPFAM" id="SSF141571">
    <property type="entry name" value="Pentapeptide repeat-like"/>
    <property type="match status" value="1"/>
</dbReference>
<comment type="similarity">
    <text evidence="2">Belongs to the major facilitator superfamily.</text>
</comment>